<dbReference type="Proteomes" id="UP001176471">
    <property type="component" value="Unassembled WGS sequence"/>
</dbReference>
<organism evidence="2 3">
    <name type="scientific">Sphingobium cyanobacteriorum</name>
    <dbReference type="NCBI Taxonomy" id="3063954"/>
    <lineage>
        <taxon>Bacteria</taxon>
        <taxon>Pseudomonadati</taxon>
        <taxon>Pseudomonadota</taxon>
        <taxon>Alphaproteobacteria</taxon>
        <taxon>Sphingomonadales</taxon>
        <taxon>Sphingomonadaceae</taxon>
        <taxon>Sphingobium</taxon>
    </lineage>
</organism>
<dbReference type="RefSeq" id="WP_304536365.1">
    <property type="nucleotide sequence ID" value="NZ_JAUQOM010000006.1"/>
</dbReference>
<keyword evidence="1" id="KW-0472">Membrane</keyword>
<gene>
    <name evidence="2" type="ORF">Q4610_12880</name>
</gene>
<evidence type="ECO:0000313" key="3">
    <source>
        <dbReference type="Proteomes" id="UP001176471"/>
    </source>
</evidence>
<dbReference type="Pfam" id="PF01944">
    <property type="entry name" value="SpoIIM"/>
    <property type="match status" value="1"/>
</dbReference>
<comment type="caution">
    <text evidence="2">The sequence shown here is derived from an EMBL/GenBank/DDBJ whole genome shotgun (WGS) entry which is preliminary data.</text>
</comment>
<feature type="transmembrane region" description="Helical" evidence="1">
    <location>
        <begin position="278"/>
        <end position="300"/>
    </location>
</feature>
<keyword evidence="3" id="KW-1185">Reference proteome</keyword>
<accession>A0ABT8ZP08</accession>
<evidence type="ECO:0000313" key="2">
    <source>
        <dbReference type="EMBL" id="MDO7835941.1"/>
    </source>
</evidence>
<feature type="transmembrane region" description="Helical" evidence="1">
    <location>
        <begin position="121"/>
        <end position="138"/>
    </location>
</feature>
<feature type="transmembrane region" description="Helical" evidence="1">
    <location>
        <begin position="312"/>
        <end position="331"/>
    </location>
</feature>
<evidence type="ECO:0000256" key="1">
    <source>
        <dbReference type="SAM" id="Phobius"/>
    </source>
</evidence>
<feature type="transmembrane region" description="Helical" evidence="1">
    <location>
        <begin position="193"/>
        <end position="214"/>
    </location>
</feature>
<protein>
    <submittedName>
        <fullName evidence="2">Stage II sporulation protein M</fullName>
    </submittedName>
</protein>
<dbReference type="PANTHER" id="PTHR35337:SF1">
    <property type="entry name" value="SLR1478 PROTEIN"/>
    <property type="match status" value="1"/>
</dbReference>
<keyword evidence="1" id="KW-0812">Transmembrane</keyword>
<keyword evidence="1" id="KW-1133">Transmembrane helix</keyword>
<sequence>MSAFVETAAAPLVNASRFRAAHEADWERLDQLLTRIEKRSVRALSEDDILALPLLYRSALSSLSVARETSLDRALATYLEQLCTRAYFQLYGVPDTAWRQIGRFLARDWPRSVQALWRETLACLLLTIAGVIAGWWLVSTDPGWYYSIIPDAMAGGRDPSASAETLRATIYGVQEGGGLATFAAYLFTHNSQVAIFAFALGFAFTVPTVLLLLYNGLTLGAMLCLFAQKGLGLNFLGWLTIHGSTEMFAIILAGAAGMKIGTAVAFPGRDARTEAAVIAGRGAAVAMAGVVLMLLVAGLLEGIGRQTVQSDAMRYGIGLAALVGWLAYYYLPRRQGIGPEGDDALAA</sequence>
<dbReference type="EMBL" id="JAUQOM010000006">
    <property type="protein sequence ID" value="MDO7835941.1"/>
    <property type="molecule type" value="Genomic_DNA"/>
</dbReference>
<dbReference type="PANTHER" id="PTHR35337">
    <property type="entry name" value="SLR1478 PROTEIN"/>
    <property type="match status" value="1"/>
</dbReference>
<reference evidence="2" key="1">
    <citation type="submission" date="2023-07" db="EMBL/GenBank/DDBJ databases">
        <title>Bacterial whole genome sequence for Sphingobium sp. HBC34.</title>
        <authorList>
            <person name="Le V."/>
            <person name="Ko S.-R."/>
            <person name="Ahn C.-Y."/>
            <person name="Oh H.-M."/>
        </authorList>
    </citation>
    <scope>NUCLEOTIDE SEQUENCE</scope>
    <source>
        <strain evidence="2">HBC34</strain>
    </source>
</reference>
<proteinExistence type="predicted"/>
<dbReference type="InterPro" id="IPR002798">
    <property type="entry name" value="SpoIIM-like"/>
</dbReference>
<name>A0ABT8ZP08_9SPHN</name>